<feature type="domain" description="NIF system FeS cluster assembly NifU C-terminal" evidence="3">
    <location>
        <begin position="5"/>
        <end position="71"/>
    </location>
</feature>
<dbReference type="InterPro" id="IPR034904">
    <property type="entry name" value="FSCA_dom_sf"/>
</dbReference>
<dbReference type="GO" id="GO:0005506">
    <property type="term" value="F:iron ion binding"/>
    <property type="evidence" value="ECO:0007669"/>
    <property type="project" value="InterPro"/>
</dbReference>
<evidence type="ECO:0000256" key="1">
    <source>
        <dbReference type="ARBA" id="ARBA00006420"/>
    </source>
</evidence>
<dbReference type="PANTHER" id="PTHR11178:SF1">
    <property type="entry name" value="NFU1 IRON-SULFUR CLUSTER SCAFFOLD HOMOLOG, MITOCHONDRIAL"/>
    <property type="match status" value="1"/>
</dbReference>
<proteinExistence type="inferred from homology"/>
<dbReference type="GO" id="GO:0016226">
    <property type="term" value="P:iron-sulfur cluster assembly"/>
    <property type="evidence" value="ECO:0007669"/>
    <property type="project" value="InterPro"/>
</dbReference>
<dbReference type="AlphaFoldDB" id="A0A2G6KEN0"/>
<comment type="similarity">
    <text evidence="1">Belongs to the NifU family.</text>
</comment>
<organism evidence="4 5">
    <name type="scientific">Ilumatobacter coccineus</name>
    <dbReference type="NCBI Taxonomy" id="467094"/>
    <lineage>
        <taxon>Bacteria</taxon>
        <taxon>Bacillati</taxon>
        <taxon>Actinomycetota</taxon>
        <taxon>Acidimicrobiia</taxon>
        <taxon>Acidimicrobiales</taxon>
        <taxon>Ilumatobacteraceae</taxon>
        <taxon>Ilumatobacter</taxon>
    </lineage>
</organism>
<evidence type="ECO:0000313" key="4">
    <source>
        <dbReference type="EMBL" id="PIE34121.1"/>
    </source>
</evidence>
<dbReference type="PANTHER" id="PTHR11178">
    <property type="entry name" value="IRON-SULFUR CLUSTER SCAFFOLD PROTEIN NFU-RELATED"/>
    <property type="match status" value="1"/>
</dbReference>
<dbReference type="InterPro" id="IPR001075">
    <property type="entry name" value="NIF_FeS_clus_asmbl_NifU_C"/>
</dbReference>
<accession>A0A2G6KEN0</accession>
<dbReference type="GO" id="GO:0051536">
    <property type="term" value="F:iron-sulfur cluster binding"/>
    <property type="evidence" value="ECO:0007669"/>
    <property type="project" value="InterPro"/>
</dbReference>
<dbReference type="Proteomes" id="UP000230914">
    <property type="component" value="Unassembled WGS sequence"/>
</dbReference>
<evidence type="ECO:0000313" key="5">
    <source>
        <dbReference type="Proteomes" id="UP000230914"/>
    </source>
</evidence>
<comment type="function">
    <text evidence="2">May be involved in the formation or repair of [Fe-S] clusters present in iron-sulfur proteins.</text>
</comment>
<reference evidence="4 5" key="1">
    <citation type="submission" date="2017-10" db="EMBL/GenBank/DDBJ databases">
        <title>Novel microbial diversity and functional potential in the marine mammal oral microbiome.</title>
        <authorList>
            <person name="Dudek N.K."/>
            <person name="Sun C.L."/>
            <person name="Burstein D."/>
            <person name="Kantor R.S."/>
            <person name="Aliaga Goltsman D.S."/>
            <person name="Bik E.M."/>
            <person name="Thomas B.C."/>
            <person name="Banfield J.F."/>
            <person name="Relman D.A."/>
        </authorList>
    </citation>
    <scope>NUCLEOTIDE SEQUENCE [LARGE SCALE GENOMIC DNA]</scope>
    <source>
        <strain evidence="4">DOLJORAL78_61_10</strain>
    </source>
</reference>
<evidence type="ECO:0000259" key="3">
    <source>
        <dbReference type="Pfam" id="PF01106"/>
    </source>
</evidence>
<comment type="caution">
    <text evidence="4">The sequence shown here is derived from an EMBL/GenBank/DDBJ whole genome shotgun (WGS) entry which is preliminary data.</text>
</comment>
<evidence type="ECO:0000256" key="2">
    <source>
        <dbReference type="ARBA" id="ARBA00049958"/>
    </source>
</evidence>
<dbReference type="Gene3D" id="3.30.300.130">
    <property type="entry name" value="Fe-S cluster assembly (FSCA)"/>
    <property type="match status" value="1"/>
</dbReference>
<name>A0A2G6KEN0_9ACTN</name>
<sequence length="86" mass="9166">MRSKVEACLEVIRPILNADEGDVELVDVDEENGIVSVRLVGACGTCPISTETLKGGIERIMRDRVDGVVEVRDVGAAEAAIDGAIW</sequence>
<dbReference type="Pfam" id="PF01106">
    <property type="entry name" value="NifU"/>
    <property type="match status" value="1"/>
</dbReference>
<dbReference type="SUPFAM" id="SSF117916">
    <property type="entry name" value="Fe-S cluster assembly (FSCA) domain-like"/>
    <property type="match status" value="1"/>
</dbReference>
<protein>
    <recommendedName>
        <fullName evidence="3">NIF system FeS cluster assembly NifU C-terminal domain-containing protein</fullName>
    </recommendedName>
</protein>
<gene>
    <name evidence="4" type="ORF">CSA55_01385</name>
</gene>
<dbReference type="EMBL" id="PDSL01000022">
    <property type="protein sequence ID" value="PIE34121.1"/>
    <property type="molecule type" value="Genomic_DNA"/>
</dbReference>